<comment type="caution">
    <text evidence="4">The sequence shown here is derived from an EMBL/GenBank/DDBJ whole genome shotgun (WGS) entry which is preliminary data.</text>
</comment>
<dbReference type="OrthoDB" id="5345571at2759"/>
<evidence type="ECO:0000313" key="4">
    <source>
        <dbReference type="EMBL" id="PGH18041.1"/>
    </source>
</evidence>
<feature type="compositionally biased region" description="Low complexity" evidence="1">
    <location>
        <begin position="291"/>
        <end position="314"/>
    </location>
</feature>
<dbReference type="EMBL" id="PDNB01000006">
    <property type="protein sequence ID" value="PGH18041.1"/>
    <property type="molecule type" value="Genomic_DNA"/>
</dbReference>
<keyword evidence="5" id="KW-1185">Reference proteome</keyword>
<dbReference type="InterPro" id="IPR057082">
    <property type="entry name" value="PH_C"/>
</dbReference>
<feature type="compositionally biased region" description="Pro residues" evidence="1">
    <location>
        <begin position="227"/>
        <end position="236"/>
    </location>
</feature>
<feature type="domain" description="PH" evidence="2">
    <location>
        <begin position="355"/>
        <end position="480"/>
    </location>
</feature>
<evidence type="ECO:0000259" key="2">
    <source>
        <dbReference type="Pfam" id="PF23074"/>
    </source>
</evidence>
<dbReference type="InterPro" id="IPR057081">
    <property type="entry name" value="PH_N"/>
</dbReference>
<dbReference type="Pfam" id="PF23074">
    <property type="entry name" value="PH_FT_N"/>
    <property type="match status" value="1"/>
</dbReference>
<feature type="compositionally biased region" description="Pro residues" evidence="1">
    <location>
        <begin position="205"/>
        <end position="216"/>
    </location>
</feature>
<feature type="compositionally biased region" description="Low complexity" evidence="1">
    <location>
        <begin position="170"/>
        <end position="182"/>
    </location>
</feature>
<proteinExistence type="predicted"/>
<dbReference type="AlphaFoldDB" id="A0A2B7YAF6"/>
<dbReference type="Proteomes" id="UP000223968">
    <property type="component" value="Unassembled WGS sequence"/>
</dbReference>
<name>A0A2B7YAF6_9EURO</name>
<accession>A0A2B7YAF6</accession>
<gene>
    <name evidence="4" type="ORF">AJ79_00667</name>
</gene>
<organism evidence="4 5">
    <name type="scientific">Helicocarpus griseus UAMH5409</name>
    <dbReference type="NCBI Taxonomy" id="1447875"/>
    <lineage>
        <taxon>Eukaryota</taxon>
        <taxon>Fungi</taxon>
        <taxon>Dikarya</taxon>
        <taxon>Ascomycota</taxon>
        <taxon>Pezizomycotina</taxon>
        <taxon>Eurotiomycetes</taxon>
        <taxon>Eurotiomycetidae</taxon>
        <taxon>Onygenales</taxon>
        <taxon>Ajellomycetaceae</taxon>
        <taxon>Helicocarpus</taxon>
    </lineage>
</organism>
<feature type="region of interest" description="Disordered" evidence="1">
    <location>
        <begin position="170"/>
        <end position="314"/>
    </location>
</feature>
<evidence type="ECO:0000256" key="1">
    <source>
        <dbReference type="SAM" id="MobiDB-lite"/>
    </source>
</evidence>
<sequence length="585" mass="65491">MNFLPAALDTDNIANSLSRFVAHVPEDGPNITAVVSEFFAIGSNLRSLDSLYNTPLRPRFAYIDRDVELIVGASLAHTNRVINEVLAPINDHGRIQPSQQNVRQAWFYLRDHFLREAGYPLNIRLQYYKKMLAEMVLIVRSEPANQGELVQLRQILTMLRMAQDQQYAAAQQQRQTNFANNTPPFPNTPPIANNAAPFVNNGQPVAPPAPPPPPAHPGFVPSAAPVAPAPPPPPPQSLALRPRASTPQLKSALRKTPAVPGTPTPKRSYERQRPAGRAGSPHAPGWIGDQSPVSSSVDTPDSPTSMTDSDSTSTDRYSCLDPFDHWAVGLFSRFTTASITLPSSEGSMCHGTHNPDALIWLENSNYDELFRLTFKPNLKVILYLRAADHRARLLCQVHRRNSRIGYVTLPLNKLILSREGSYLLLCKKNKNKPGELVSWLTLEFEKYEIMVLFHCAFIALRGQDSGHPVSEAPDAFALKEVEMYGGCILDDNFLHALRVFWDRQTGAVRLQASVHRGVMTDVPVWTAFIHEQMMSKSWMQQASPKRIILSDLDRATFIDQTEYSPKITRHHEHVLTFKSERGEWV</sequence>
<evidence type="ECO:0000259" key="3">
    <source>
        <dbReference type="Pfam" id="PF23076"/>
    </source>
</evidence>
<reference evidence="4 5" key="1">
    <citation type="submission" date="2017-10" db="EMBL/GenBank/DDBJ databases">
        <title>Comparative genomics in systemic dimorphic fungi from Ajellomycetaceae.</title>
        <authorList>
            <person name="Munoz J.F."/>
            <person name="Mcewen J.G."/>
            <person name="Clay O.K."/>
            <person name="Cuomo C.A."/>
        </authorList>
    </citation>
    <scope>NUCLEOTIDE SEQUENCE [LARGE SCALE GENOMIC DNA]</scope>
    <source>
        <strain evidence="4 5">UAMH5409</strain>
    </source>
</reference>
<feature type="domain" description="PH" evidence="3">
    <location>
        <begin position="482"/>
        <end position="581"/>
    </location>
</feature>
<dbReference type="STRING" id="1447875.A0A2B7YAF6"/>
<dbReference type="Pfam" id="PF23076">
    <property type="entry name" value="PH_FT_C"/>
    <property type="match status" value="1"/>
</dbReference>
<evidence type="ECO:0000313" key="5">
    <source>
        <dbReference type="Proteomes" id="UP000223968"/>
    </source>
</evidence>
<protein>
    <submittedName>
        <fullName evidence="4">Uncharacterized protein</fullName>
    </submittedName>
</protein>